<feature type="compositionally biased region" description="Basic and acidic residues" evidence="1">
    <location>
        <begin position="119"/>
        <end position="148"/>
    </location>
</feature>
<name>A0A4U5JWH5_9GAMM</name>
<sequence>MPLDVRRLLTSETWIEAAYNPKVGHAAVCLWCEAWHQVPAGSLPDNNRVLARLAMCDARTWGRIRAAVLAGWVKCSDGLLYHPTVAEKALESWGHKIAQRKRTEAATAARSANRKSKPGKQEQNGHDRQRGDRAEQRHDQRDAPRNVHQETGTGIGQGTEIEERAPAGCSAEEGDHELSRLASQASMAMRRAGLMHANDADPRLKAALAAGVGVPELEAAAKEAHAKDLSFAWAVAAAVGRRRDAGPAAPIRGVDYHGRVGLADKFPSVLAEFDNREPIDATAIVISS</sequence>
<protein>
    <submittedName>
        <fullName evidence="2">DUF1376 domain-containing protein</fullName>
    </submittedName>
</protein>
<feature type="region of interest" description="Disordered" evidence="1">
    <location>
        <begin position="101"/>
        <end position="177"/>
    </location>
</feature>
<evidence type="ECO:0000256" key="1">
    <source>
        <dbReference type="SAM" id="MobiDB-lite"/>
    </source>
</evidence>
<evidence type="ECO:0000313" key="2">
    <source>
        <dbReference type="EMBL" id="TKR34292.1"/>
    </source>
</evidence>
<organism evidence="2 3">
    <name type="scientific">Luteimonas gilva</name>
    <dbReference type="NCBI Taxonomy" id="2572684"/>
    <lineage>
        <taxon>Bacteria</taxon>
        <taxon>Pseudomonadati</taxon>
        <taxon>Pseudomonadota</taxon>
        <taxon>Gammaproteobacteria</taxon>
        <taxon>Lysobacterales</taxon>
        <taxon>Lysobacteraceae</taxon>
        <taxon>Luteimonas</taxon>
    </lineage>
</organism>
<comment type="caution">
    <text evidence="2">The sequence shown here is derived from an EMBL/GenBank/DDBJ whole genome shotgun (WGS) entry which is preliminary data.</text>
</comment>
<dbReference type="Pfam" id="PF07120">
    <property type="entry name" value="DUF1376"/>
    <property type="match status" value="1"/>
</dbReference>
<dbReference type="OrthoDB" id="6107855at2"/>
<reference evidence="2 3" key="1">
    <citation type="submission" date="2019-04" db="EMBL/GenBank/DDBJ databases">
        <title>Reference strain of H23.</title>
        <authorList>
            <person name="Luo X."/>
        </authorList>
    </citation>
    <scope>NUCLEOTIDE SEQUENCE [LARGE SCALE GENOMIC DNA]</scope>
    <source>
        <strain evidence="2 3">H23</strain>
    </source>
</reference>
<keyword evidence="3" id="KW-1185">Reference proteome</keyword>
<proteinExistence type="predicted"/>
<accession>A0A4U5JWH5</accession>
<dbReference type="EMBL" id="SZUA01000001">
    <property type="protein sequence ID" value="TKR34292.1"/>
    <property type="molecule type" value="Genomic_DNA"/>
</dbReference>
<dbReference type="AlphaFoldDB" id="A0A4U5JWH5"/>
<gene>
    <name evidence="2" type="ORF">FCE95_07685</name>
</gene>
<dbReference type="InterPro" id="IPR010781">
    <property type="entry name" value="DUF1376"/>
</dbReference>
<dbReference type="Proteomes" id="UP000308707">
    <property type="component" value="Unassembled WGS sequence"/>
</dbReference>
<evidence type="ECO:0000313" key="3">
    <source>
        <dbReference type="Proteomes" id="UP000308707"/>
    </source>
</evidence>